<evidence type="ECO:0000313" key="4">
    <source>
        <dbReference type="EMBL" id="KAK3247713.1"/>
    </source>
</evidence>
<dbReference type="PANTHER" id="PTHR13318:SF95">
    <property type="entry name" value="F-BOX PROTEIN YLR352W"/>
    <property type="match status" value="1"/>
</dbReference>
<dbReference type="InterPro" id="IPR001810">
    <property type="entry name" value="F-box_dom"/>
</dbReference>
<comment type="caution">
    <text evidence="4">The sequence shown here is derived from an EMBL/GenBank/DDBJ whole genome shotgun (WGS) entry which is preliminary data.</text>
</comment>
<dbReference type="InterPro" id="IPR001611">
    <property type="entry name" value="Leu-rich_rpt"/>
</dbReference>
<dbReference type="InterPro" id="IPR032675">
    <property type="entry name" value="LRR_dom_sf"/>
</dbReference>
<evidence type="ECO:0000259" key="2">
    <source>
        <dbReference type="Pfam" id="PF12937"/>
    </source>
</evidence>
<dbReference type="InterPro" id="IPR006553">
    <property type="entry name" value="Leu-rich_rpt_Cys-con_subtyp"/>
</dbReference>
<dbReference type="GO" id="GO:0005930">
    <property type="term" value="C:axoneme"/>
    <property type="evidence" value="ECO:0007669"/>
    <property type="project" value="UniProtKB-SubCell"/>
</dbReference>
<name>A0AAE0C4U5_9CHLO</name>
<dbReference type="Gene3D" id="3.80.10.10">
    <property type="entry name" value="Ribonuclease Inhibitor"/>
    <property type="match status" value="2"/>
</dbReference>
<dbReference type="InterPro" id="IPR057207">
    <property type="entry name" value="FBXL15_LRR"/>
</dbReference>
<dbReference type="SUPFAM" id="SSF52047">
    <property type="entry name" value="RNI-like"/>
    <property type="match status" value="1"/>
</dbReference>
<dbReference type="GO" id="GO:0031146">
    <property type="term" value="P:SCF-dependent proteasomal ubiquitin-dependent protein catabolic process"/>
    <property type="evidence" value="ECO:0007669"/>
    <property type="project" value="TreeGrafter"/>
</dbReference>
<dbReference type="EMBL" id="LGRX02028717">
    <property type="protein sequence ID" value="KAK3247713.1"/>
    <property type="molecule type" value="Genomic_DNA"/>
</dbReference>
<dbReference type="Pfam" id="PF25372">
    <property type="entry name" value="DUF7885"/>
    <property type="match status" value="1"/>
</dbReference>
<evidence type="ECO:0000256" key="1">
    <source>
        <dbReference type="ARBA" id="ARBA00004430"/>
    </source>
</evidence>
<dbReference type="Pfam" id="PF13516">
    <property type="entry name" value="LRR_6"/>
    <property type="match status" value="1"/>
</dbReference>
<evidence type="ECO:0008006" key="6">
    <source>
        <dbReference type="Google" id="ProtNLM"/>
    </source>
</evidence>
<keyword evidence="5" id="KW-1185">Reference proteome</keyword>
<dbReference type="Pfam" id="PF12937">
    <property type="entry name" value="F-box-like"/>
    <property type="match status" value="1"/>
</dbReference>
<dbReference type="SMART" id="SM00367">
    <property type="entry name" value="LRR_CC"/>
    <property type="match status" value="7"/>
</dbReference>
<evidence type="ECO:0000313" key="5">
    <source>
        <dbReference type="Proteomes" id="UP001190700"/>
    </source>
</evidence>
<feature type="domain" description="F-box" evidence="2">
    <location>
        <begin position="34"/>
        <end position="72"/>
    </location>
</feature>
<accession>A0AAE0C4U5</accession>
<evidence type="ECO:0000259" key="3">
    <source>
        <dbReference type="Pfam" id="PF25372"/>
    </source>
</evidence>
<proteinExistence type="predicted"/>
<dbReference type="Proteomes" id="UP001190700">
    <property type="component" value="Unassembled WGS sequence"/>
</dbReference>
<dbReference type="AlphaFoldDB" id="A0AAE0C4U5"/>
<comment type="subcellular location">
    <subcellularLocation>
        <location evidence="1">Cytoplasm</location>
        <location evidence="1">Cytoskeleton</location>
        <location evidence="1">Cilium axoneme</location>
    </subcellularLocation>
</comment>
<organism evidence="4 5">
    <name type="scientific">Cymbomonas tetramitiformis</name>
    <dbReference type="NCBI Taxonomy" id="36881"/>
    <lineage>
        <taxon>Eukaryota</taxon>
        <taxon>Viridiplantae</taxon>
        <taxon>Chlorophyta</taxon>
        <taxon>Pyramimonadophyceae</taxon>
        <taxon>Pyramimonadales</taxon>
        <taxon>Pyramimonadaceae</taxon>
        <taxon>Cymbomonas</taxon>
    </lineage>
</organism>
<dbReference type="Gene3D" id="1.20.1280.50">
    <property type="match status" value="1"/>
</dbReference>
<gene>
    <name evidence="4" type="ORF">CYMTET_42798</name>
</gene>
<feature type="domain" description="F-box/LRR-repeat protein 15-like leucin rich repeat" evidence="3">
    <location>
        <begin position="196"/>
        <end position="348"/>
    </location>
</feature>
<protein>
    <recommendedName>
        <fullName evidence="6">F-box domain-containing protein</fullName>
    </recommendedName>
</protein>
<dbReference type="PANTHER" id="PTHR13318">
    <property type="entry name" value="PARTNER OF PAIRED, ISOFORM B-RELATED"/>
    <property type="match status" value="1"/>
</dbReference>
<reference evidence="4 5" key="1">
    <citation type="journal article" date="2015" name="Genome Biol. Evol.">
        <title>Comparative Genomics of a Bacterivorous Green Alga Reveals Evolutionary Causalities and Consequences of Phago-Mixotrophic Mode of Nutrition.</title>
        <authorList>
            <person name="Burns J.A."/>
            <person name="Paasch A."/>
            <person name="Narechania A."/>
            <person name="Kim E."/>
        </authorList>
    </citation>
    <scope>NUCLEOTIDE SEQUENCE [LARGE SCALE GENOMIC DNA]</scope>
    <source>
        <strain evidence="4 5">PLY_AMNH</strain>
    </source>
</reference>
<dbReference type="GO" id="GO:0019005">
    <property type="term" value="C:SCF ubiquitin ligase complex"/>
    <property type="evidence" value="ECO:0007669"/>
    <property type="project" value="TreeGrafter"/>
</dbReference>
<sequence>MSDSGNEIKATMMQEKFESVQDTPDCDAGTLAPLLLVFALLDKRSDLVNCALVCREWYRLTWHHGLWQSLSLQGATEANKRIHLLSAQPRFQSVQSINLEFAQDVSNDTVIKLASLLKLRNVNLNACQQVGDASVTVLAEKSPNLDTLSLYWNLKVTDATLAALRDHCPLLTDLNLSGCKAMTTDGIKALVMGVRNLVHLNLTRTPKVGDEGVVEAIKANSKLQTLNLYANANLTDVTFSSLDLLPSLRVVDLCGMQHMTDQGLQALAACTNLTSLNLTWCIRVTDTGVCAVVSSCPHLGLLSTHGLRGVTDAMVDALANNCASAMHSIDVRGCLGVEGRAPSELLKKLPNLTCFEVHS</sequence>